<dbReference type="GeneID" id="16194410"/>
<dbReference type="KEGG" id="vg:16194410"/>
<dbReference type="EMBL" id="KC292023">
    <property type="protein sequence ID" value="AGM11146.1"/>
    <property type="molecule type" value="Genomic_DNA"/>
</dbReference>
<feature type="region of interest" description="Disordered" evidence="1">
    <location>
        <begin position="64"/>
        <end position="89"/>
    </location>
</feature>
<evidence type="ECO:0000313" key="3">
    <source>
        <dbReference type="Proteomes" id="UP000202022"/>
    </source>
</evidence>
<protein>
    <submittedName>
        <fullName evidence="2">Uncharacterized protein</fullName>
    </submittedName>
</protein>
<evidence type="ECO:0000256" key="1">
    <source>
        <dbReference type="SAM" id="MobiDB-lite"/>
    </source>
</evidence>
<proteinExistence type="predicted"/>
<reference evidence="2 3" key="1">
    <citation type="submission" date="2012-12" db="EMBL/GenBank/DDBJ databases">
        <authorList>
            <person name="Sencilo A."/>
            <person name="Jacobs-Sera D."/>
            <person name="Russell D.A."/>
            <person name="Ko C."/>
            <person name="Atanasova N."/>
            <person name="Osterlund E."/>
            <person name="Oksanen H.M."/>
            <person name="Bamford D.H."/>
            <person name="Hatfull G.F."/>
            <person name="Roine E."/>
            <person name="Hendrix R.W."/>
        </authorList>
    </citation>
    <scope>NUCLEOTIDE SEQUENCE [LARGE SCALE GENOMIC DNA]</scope>
</reference>
<feature type="compositionally biased region" description="Basic and acidic residues" evidence="1">
    <location>
        <begin position="66"/>
        <end position="77"/>
    </location>
</feature>
<keyword evidence="3" id="KW-1185">Reference proteome</keyword>
<organism evidence="2 3">
    <name type="scientific">Halorubrum tailed virus 4</name>
    <dbReference type="NCBI Taxonomy" id="1273752"/>
    <lineage>
        <taxon>Viruses</taxon>
        <taxon>Duplodnaviria</taxon>
        <taxon>Heunggongvirae</taxon>
        <taxon>Uroviricota</taxon>
        <taxon>Caudoviricetes</taxon>
        <taxon>Kirjokansivirales</taxon>
        <taxon>Haloferuviridae</taxon>
        <taxon>Saldibavirus</taxon>
        <taxon>Saldibavirus natrii</taxon>
        <taxon>Saldibavirus HRTV4</taxon>
    </lineage>
</organism>
<evidence type="ECO:0000313" key="2">
    <source>
        <dbReference type="EMBL" id="AGM11146.1"/>
    </source>
</evidence>
<sequence length="89" mass="9920">MTNEQDDYADEWEQLDQKVILAQILTELQQIRLALTDAATDASDDAGDPTEYRCRKCQKVVPADARGAHARDTHKAPPEMAEGMFTAVE</sequence>
<dbReference type="RefSeq" id="YP_008059543.1">
    <property type="nucleotide sequence ID" value="NC_021329.1"/>
</dbReference>
<name>R4TFZ4_9CAUD</name>
<dbReference type="Proteomes" id="UP000202022">
    <property type="component" value="Segment"/>
</dbReference>
<gene>
    <name evidence="2" type="primary">54</name>
    <name evidence="2" type="ORF">HRTV4_54</name>
</gene>
<accession>R4TFZ4</accession>